<proteinExistence type="predicted"/>
<organism evidence="1 2">
    <name type="scientific">Characodon lateralis</name>
    <dbReference type="NCBI Taxonomy" id="208331"/>
    <lineage>
        <taxon>Eukaryota</taxon>
        <taxon>Metazoa</taxon>
        <taxon>Chordata</taxon>
        <taxon>Craniata</taxon>
        <taxon>Vertebrata</taxon>
        <taxon>Euteleostomi</taxon>
        <taxon>Actinopterygii</taxon>
        <taxon>Neopterygii</taxon>
        <taxon>Teleostei</taxon>
        <taxon>Neoteleostei</taxon>
        <taxon>Acanthomorphata</taxon>
        <taxon>Ovalentaria</taxon>
        <taxon>Atherinomorphae</taxon>
        <taxon>Cyprinodontiformes</taxon>
        <taxon>Goodeidae</taxon>
        <taxon>Characodon</taxon>
    </lineage>
</organism>
<evidence type="ECO:0000313" key="2">
    <source>
        <dbReference type="Proteomes" id="UP001352852"/>
    </source>
</evidence>
<reference evidence="1 2" key="1">
    <citation type="submission" date="2021-06" db="EMBL/GenBank/DDBJ databases">
        <authorList>
            <person name="Palmer J.M."/>
        </authorList>
    </citation>
    <scope>NUCLEOTIDE SEQUENCE [LARGE SCALE GENOMIC DNA]</scope>
    <source>
        <strain evidence="1 2">CL_MEX2019</strain>
        <tissue evidence="1">Muscle</tissue>
    </source>
</reference>
<name>A0ABU7D174_9TELE</name>
<dbReference type="EMBL" id="JAHUTJ010011075">
    <property type="protein sequence ID" value="MED6268714.1"/>
    <property type="molecule type" value="Genomic_DNA"/>
</dbReference>
<dbReference type="Proteomes" id="UP001352852">
    <property type="component" value="Unassembled WGS sequence"/>
</dbReference>
<keyword evidence="2" id="KW-1185">Reference proteome</keyword>
<sequence>MWTNSRHINFLQGQEPFDNPLCLHKHRMIQHEMVFNVDLFLSSTSNFNNLAHSCGKNRFSFIQSRSVLMFCSSVKVSFWLSPSGSCIANMLKGGRKYKAGLL</sequence>
<evidence type="ECO:0000313" key="1">
    <source>
        <dbReference type="EMBL" id="MED6268714.1"/>
    </source>
</evidence>
<gene>
    <name evidence="1" type="ORF">CHARACLAT_025195</name>
</gene>
<protein>
    <submittedName>
        <fullName evidence="1">Uncharacterized protein</fullName>
    </submittedName>
</protein>
<accession>A0ABU7D174</accession>
<comment type="caution">
    <text evidence="1">The sequence shown here is derived from an EMBL/GenBank/DDBJ whole genome shotgun (WGS) entry which is preliminary data.</text>
</comment>